<dbReference type="PANTHER" id="PTHR33397">
    <property type="entry name" value="UPF0331 PROTEIN YUTE"/>
    <property type="match status" value="1"/>
</dbReference>
<comment type="similarity">
    <text evidence="4">Belongs to the HepT RNase toxin family.</text>
</comment>
<dbReference type="Pfam" id="PF01934">
    <property type="entry name" value="HepT-like"/>
    <property type="match status" value="1"/>
</dbReference>
<sequence>MPVDPALVRARISDVRLSVNELLRLTSRPFSELDVDQRYSMRYNLITLVESLVSLCTHLCMEAYGKTPTSYREAIKCVAERLTLSCVKDLQALVGFRNLLIHRYWTVDDERVYREILDDFKCVEEFLYAVEEAFTR</sequence>
<keyword evidence="3" id="KW-0378">Hydrolase</keyword>
<proteinExistence type="inferred from homology"/>
<comment type="caution">
    <text evidence="6">The sequence shown here is derived from an EMBL/GenBank/DDBJ whole genome shotgun (WGS) entry which is preliminary data.</text>
</comment>
<evidence type="ECO:0000313" key="7">
    <source>
        <dbReference type="EMBL" id="HHN52291.1"/>
    </source>
</evidence>
<evidence type="ECO:0000256" key="4">
    <source>
        <dbReference type="ARBA" id="ARBA00024207"/>
    </source>
</evidence>
<evidence type="ECO:0000313" key="5">
    <source>
        <dbReference type="EMBL" id="HGL41379.1"/>
    </source>
</evidence>
<reference evidence="6" key="1">
    <citation type="journal article" date="2020" name="mSystems">
        <title>Genome- and Community-Level Interaction Insights into Carbon Utilization and Element Cycling Functions of Hydrothermarchaeota in Hydrothermal Sediment.</title>
        <authorList>
            <person name="Zhou Z."/>
            <person name="Liu Y."/>
            <person name="Xu W."/>
            <person name="Pan J."/>
            <person name="Luo Z.H."/>
            <person name="Li M."/>
        </authorList>
    </citation>
    <scope>NUCLEOTIDE SEQUENCE [LARGE SCALE GENOMIC DNA]</scope>
    <source>
        <strain evidence="7">SpSt-1073</strain>
        <strain evidence="6">SpSt-613</strain>
        <strain evidence="5">SpSt-669</strain>
    </source>
</reference>
<protein>
    <submittedName>
        <fullName evidence="6">DUF86 domain-containing protein</fullName>
    </submittedName>
</protein>
<keyword evidence="2" id="KW-0540">Nuclease</keyword>
<accession>A0A7C4I7I7</accession>
<dbReference type="InterPro" id="IPR008201">
    <property type="entry name" value="HepT-like"/>
</dbReference>
<gene>
    <name evidence="7" type="ORF">ENM30_03145</name>
    <name evidence="6" type="ORF">ENT82_07230</name>
    <name evidence="5" type="ORF">ENU43_06925</name>
</gene>
<dbReference type="AlphaFoldDB" id="A0A7C4I7I7"/>
<organism evidence="6">
    <name type="scientific">Caldiarchaeum subterraneum</name>
    <dbReference type="NCBI Taxonomy" id="311458"/>
    <lineage>
        <taxon>Archaea</taxon>
        <taxon>Nitrososphaerota</taxon>
        <taxon>Candidatus Caldarchaeales</taxon>
        <taxon>Candidatus Caldarchaeaceae</taxon>
        <taxon>Candidatus Caldarchaeum</taxon>
    </lineage>
</organism>
<evidence type="ECO:0000256" key="3">
    <source>
        <dbReference type="ARBA" id="ARBA00022801"/>
    </source>
</evidence>
<dbReference type="Gene3D" id="1.20.120.580">
    <property type="entry name" value="bsu32300-like"/>
    <property type="match status" value="1"/>
</dbReference>
<dbReference type="GO" id="GO:0016787">
    <property type="term" value="F:hydrolase activity"/>
    <property type="evidence" value="ECO:0007669"/>
    <property type="project" value="UniProtKB-KW"/>
</dbReference>
<dbReference type="EMBL" id="DTAD01000079">
    <property type="protein sequence ID" value="HGN90895.1"/>
    <property type="molecule type" value="Genomic_DNA"/>
</dbReference>
<evidence type="ECO:0000256" key="2">
    <source>
        <dbReference type="ARBA" id="ARBA00022722"/>
    </source>
</evidence>
<evidence type="ECO:0000256" key="1">
    <source>
        <dbReference type="ARBA" id="ARBA00022649"/>
    </source>
</evidence>
<dbReference type="GO" id="GO:0004540">
    <property type="term" value="F:RNA nuclease activity"/>
    <property type="evidence" value="ECO:0007669"/>
    <property type="project" value="InterPro"/>
</dbReference>
<dbReference type="EMBL" id="DRXG01000064">
    <property type="protein sequence ID" value="HHN52291.1"/>
    <property type="molecule type" value="Genomic_DNA"/>
</dbReference>
<dbReference type="InterPro" id="IPR052379">
    <property type="entry name" value="Type_VII_TA_RNase"/>
</dbReference>
<evidence type="ECO:0000313" key="6">
    <source>
        <dbReference type="EMBL" id="HGN90895.1"/>
    </source>
</evidence>
<dbReference type="PANTHER" id="PTHR33397:SF5">
    <property type="entry name" value="RNASE YUTE-RELATED"/>
    <property type="match status" value="1"/>
</dbReference>
<name>A0A7C4I7I7_CALS0</name>
<dbReference type="InterPro" id="IPR037038">
    <property type="entry name" value="HepT-like_sf"/>
</dbReference>
<dbReference type="GO" id="GO:0110001">
    <property type="term" value="C:toxin-antitoxin complex"/>
    <property type="evidence" value="ECO:0007669"/>
    <property type="project" value="InterPro"/>
</dbReference>
<keyword evidence="1" id="KW-1277">Toxin-antitoxin system</keyword>
<dbReference type="EMBL" id="DTCM01000082">
    <property type="protein sequence ID" value="HGL41379.1"/>
    <property type="molecule type" value="Genomic_DNA"/>
</dbReference>
<dbReference type="NCBIfam" id="NF047751">
    <property type="entry name" value="HepT_toxin"/>
    <property type="match status" value="1"/>
</dbReference>
<dbReference type="SUPFAM" id="SSF81593">
    <property type="entry name" value="Nucleotidyltransferase substrate binding subunit/domain"/>
    <property type="match status" value="1"/>
</dbReference>